<evidence type="ECO:0008006" key="4">
    <source>
        <dbReference type="Google" id="ProtNLM"/>
    </source>
</evidence>
<keyword evidence="3" id="KW-1185">Reference proteome</keyword>
<dbReference type="InterPro" id="IPR036928">
    <property type="entry name" value="AS_sf"/>
</dbReference>
<dbReference type="SUPFAM" id="SSF75304">
    <property type="entry name" value="Amidase signature (AS) enzymes"/>
    <property type="match status" value="1"/>
</dbReference>
<proteinExistence type="predicted"/>
<protein>
    <recommendedName>
        <fullName evidence="4">Amidase domain-containing protein</fullName>
    </recommendedName>
</protein>
<dbReference type="Proteomes" id="UP000626092">
    <property type="component" value="Unassembled WGS sequence"/>
</dbReference>
<evidence type="ECO:0000256" key="1">
    <source>
        <dbReference type="SAM" id="Phobius"/>
    </source>
</evidence>
<accession>A0A834LNQ3</accession>
<keyword evidence="1" id="KW-0472">Membrane</keyword>
<dbReference type="Gene3D" id="3.90.1300.10">
    <property type="entry name" value="Amidase signature (AS) domain"/>
    <property type="match status" value="1"/>
</dbReference>
<dbReference type="OrthoDB" id="421993at2759"/>
<evidence type="ECO:0000313" key="2">
    <source>
        <dbReference type="EMBL" id="KAF7142527.1"/>
    </source>
</evidence>
<feature type="transmembrane region" description="Helical" evidence="1">
    <location>
        <begin position="94"/>
        <end position="111"/>
    </location>
</feature>
<name>A0A834LNQ3_RHOSS</name>
<dbReference type="AlphaFoldDB" id="A0A834LNQ3"/>
<evidence type="ECO:0000313" key="3">
    <source>
        <dbReference type="Proteomes" id="UP000626092"/>
    </source>
</evidence>
<keyword evidence="1" id="KW-0812">Transmembrane</keyword>
<dbReference type="EMBL" id="WJXA01000005">
    <property type="protein sequence ID" value="KAF7142527.1"/>
    <property type="molecule type" value="Genomic_DNA"/>
</dbReference>
<sequence>MRKLMGSGSIIVGKTNLDELGIGSTTETSAYQEACMGVLATRLRFCHPMSYAIGLGCIEAMHIVVQCEIEYLGCSKGNQEAAGFGRMLRDDKRAWILGHFGMLPRLGYIYITMQLSFGS</sequence>
<organism evidence="2 3">
    <name type="scientific">Rhododendron simsii</name>
    <name type="common">Sims's rhododendron</name>
    <dbReference type="NCBI Taxonomy" id="118357"/>
    <lineage>
        <taxon>Eukaryota</taxon>
        <taxon>Viridiplantae</taxon>
        <taxon>Streptophyta</taxon>
        <taxon>Embryophyta</taxon>
        <taxon>Tracheophyta</taxon>
        <taxon>Spermatophyta</taxon>
        <taxon>Magnoliopsida</taxon>
        <taxon>eudicotyledons</taxon>
        <taxon>Gunneridae</taxon>
        <taxon>Pentapetalae</taxon>
        <taxon>asterids</taxon>
        <taxon>Ericales</taxon>
        <taxon>Ericaceae</taxon>
        <taxon>Ericoideae</taxon>
        <taxon>Rhodoreae</taxon>
        <taxon>Rhododendron</taxon>
    </lineage>
</organism>
<keyword evidence="1" id="KW-1133">Transmembrane helix</keyword>
<comment type="caution">
    <text evidence="2">The sequence shown here is derived from an EMBL/GenBank/DDBJ whole genome shotgun (WGS) entry which is preliminary data.</text>
</comment>
<reference evidence="2" key="1">
    <citation type="submission" date="2019-11" db="EMBL/GenBank/DDBJ databases">
        <authorList>
            <person name="Liu Y."/>
            <person name="Hou J."/>
            <person name="Li T.-Q."/>
            <person name="Guan C.-H."/>
            <person name="Wu X."/>
            <person name="Wu H.-Z."/>
            <person name="Ling F."/>
            <person name="Zhang R."/>
            <person name="Shi X.-G."/>
            <person name="Ren J.-P."/>
            <person name="Chen E.-F."/>
            <person name="Sun J.-M."/>
        </authorList>
    </citation>
    <scope>NUCLEOTIDE SEQUENCE</scope>
    <source>
        <strain evidence="2">Adult_tree_wgs_1</strain>
        <tissue evidence="2">Leaves</tissue>
    </source>
</reference>
<gene>
    <name evidence="2" type="ORF">RHSIM_Rhsim05G0097000</name>
</gene>